<feature type="coiled-coil region" evidence="1">
    <location>
        <begin position="224"/>
        <end position="254"/>
    </location>
</feature>
<organism evidence="3 4">
    <name type="scientific">Rhodotorula graminis (strain WP1)</name>
    <dbReference type="NCBI Taxonomy" id="578459"/>
    <lineage>
        <taxon>Eukaryota</taxon>
        <taxon>Fungi</taxon>
        <taxon>Dikarya</taxon>
        <taxon>Basidiomycota</taxon>
        <taxon>Pucciniomycotina</taxon>
        <taxon>Microbotryomycetes</taxon>
        <taxon>Sporidiobolales</taxon>
        <taxon>Sporidiobolaceae</taxon>
        <taxon>Rhodotorula</taxon>
    </lineage>
</organism>
<dbReference type="GeneID" id="28979354"/>
<feature type="compositionally biased region" description="Low complexity" evidence="2">
    <location>
        <begin position="101"/>
        <end position="114"/>
    </location>
</feature>
<evidence type="ECO:0000256" key="1">
    <source>
        <dbReference type="SAM" id="Coils"/>
    </source>
</evidence>
<dbReference type="AlphaFoldDB" id="A0A194SB56"/>
<protein>
    <submittedName>
        <fullName evidence="3">Uncharacterized protein</fullName>
    </submittedName>
</protein>
<feature type="compositionally biased region" description="Low complexity" evidence="2">
    <location>
        <begin position="277"/>
        <end position="287"/>
    </location>
</feature>
<dbReference type="STRING" id="578459.A0A194SB56"/>
<sequence>MTDKKDRAEEARELARVEAAAAAAMGLPPPAPADAPSSSKPKATASASTSSAAPDPFANYSTAAQLGYRDEAAERAAEEAGKEADEAELRKSEGTIGQWQKVAKPGPVAPPAWATQGKGKGRAEEGFVGAAVLGSAAAAAAAAGIKREQGDGADIKPDPDVKPAPLAGQDDADDDPSTSTAATKKRRAFLAEKSAIPDDDDDALSDGGAPALGPIKLKKRRLTVKEQAAEAAALEAAEREVREREEQRAARAKEGRKAGQWESVEVGAEGEAALLEFEPLPPVVGEAQEGGEAGAVEDREQDKPKVAPSAFKKRKMPGAAARRK</sequence>
<feature type="compositionally biased region" description="Basic residues" evidence="2">
    <location>
        <begin position="311"/>
        <end position="324"/>
    </location>
</feature>
<accession>A0A194SB56</accession>
<dbReference type="EMBL" id="KQ474076">
    <property type="protein sequence ID" value="KPV76636.1"/>
    <property type="molecule type" value="Genomic_DNA"/>
</dbReference>
<feature type="compositionally biased region" description="Basic and acidic residues" evidence="2">
    <location>
        <begin position="68"/>
        <end position="93"/>
    </location>
</feature>
<name>A0A194SB56_RHOGW</name>
<reference evidence="3 4" key="1">
    <citation type="journal article" date="2015" name="Front. Microbiol.">
        <title>Genome sequence of the plant growth promoting endophytic yeast Rhodotorula graminis WP1.</title>
        <authorList>
            <person name="Firrincieli A."/>
            <person name="Otillar R."/>
            <person name="Salamov A."/>
            <person name="Schmutz J."/>
            <person name="Khan Z."/>
            <person name="Redman R.S."/>
            <person name="Fleck N.D."/>
            <person name="Lindquist E."/>
            <person name="Grigoriev I.V."/>
            <person name="Doty S.L."/>
        </authorList>
    </citation>
    <scope>NUCLEOTIDE SEQUENCE [LARGE SCALE GENOMIC DNA]</scope>
    <source>
        <strain evidence="3 4">WP1</strain>
    </source>
</reference>
<feature type="compositionally biased region" description="Basic and acidic residues" evidence="2">
    <location>
        <begin position="145"/>
        <end position="161"/>
    </location>
</feature>
<evidence type="ECO:0000256" key="2">
    <source>
        <dbReference type="SAM" id="MobiDB-lite"/>
    </source>
</evidence>
<evidence type="ECO:0000313" key="3">
    <source>
        <dbReference type="EMBL" id="KPV76636.1"/>
    </source>
</evidence>
<feature type="region of interest" description="Disordered" evidence="2">
    <location>
        <begin position="277"/>
        <end position="324"/>
    </location>
</feature>
<feature type="region of interest" description="Disordered" evidence="2">
    <location>
        <begin position="139"/>
        <end position="216"/>
    </location>
</feature>
<feature type="region of interest" description="Disordered" evidence="2">
    <location>
        <begin position="1"/>
        <end position="122"/>
    </location>
</feature>
<keyword evidence="4" id="KW-1185">Reference proteome</keyword>
<feature type="compositionally biased region" description="Basic and acidic residues" evidence="2">
    <location>
        <begin position="1"/>
        <end position="16"/>
    </location>
</feature>
<feature type="compositionally biased region" description="Low complexity" evidence="2">
    <location>
        <begin position="34"/>
        <end position="58"/>
    </location>
</feature>
<keyword evidence="1" id="KW-0175">Coiled coil</keyword>
<dbReference type="RefSeq" id="XP_018272685.1">
    <property type="nucleotide sequence ID" value="XM_018418907.1"/>
</dbReference>
<feature type="compositionally biased region" description="Low complexity" evidence="2">
    <location>
        <begin position="205"/>
        <end position="214"/>
    </location>
</feature>
<feature type="compositionally biased region" description="Low complexity" evidence="2">
    <location>
        <begin position="17"/>
        <end position="26"/>
    </location>
</feature>
<dbReference type="OMA" id="EYWISKD"/>
<proteinExistence type="predicted"/>
<gene>
    <name evidence="3" type="ORF">RHOBADRAFT_66242</name>
</gene>
<feature type="compositionally biased region" description="Basic and acidic residues" evidence="2">
    <location>
        <begin position="296"/>
        <end position="305"/>
    </location>
</feature>
<dbReference type="Proteomes" id="UP000053890">
    <property type="component" value="Unassembled WGS sequence"/>
</dbReference>
<evidence type="ECO:0000313" key="4">
    <source>
        <dbReference type="Proteomes" id="UP000053890"/>
    </source>
</evidence>